<evidence type="ECO:0000256" key="8">
    <source>
        <dbReference type="RuleBase" id="RU363108"/>
    </source>
</evidence>
<name>A0AA38I170_9CUCU</name>
<dbReference type="GO" id="GO:0030425">
    <property type="term" value="C:dendrite"/>
    <property type="evidence" value="ECO:0007669"/>
    <property type="project" value="TreeGrafter"/>
</dbReference>
<feature type="transmembrane region" description="Helical" evidence="8">
    <location>
        <begin position="137"/>
        <end position="159"/>
    </location>
</feature>
<dbReference type="Pfam" id="PF08395">
    <property type="entry name" value="7tm_7"/>
    <property type="match status" value="1"/>
</dbReference>
<comment type="caution">
    <text evidence="8">Lacks conserved residue(s) required for the propagation of feature annotation.</text>
</comment>
<sequence length="416" mass="47731">MIEFPLLKILAPLYTLCQIFGTAPVYYENHRATYSKFGILQSIIYISGFLTLTVIFFENHTNQVPEEFLKIKTISFVVIFRTVANVAVVAIIYIMLFLCTGKFFDQVTKIKELENHFEKLDVNNTNPKSNKEIQRSFVFLWVVIHLVFGICGGIIPGLLKRNDKASVEEFFGVYVVTVYPRMVISNVNLAFYMTLLVLQARFRIINSNILAKIEDSKRVRKYPTKIDFCESVRHIVDLHKTLVKIGREVNSIFSVHLLVWIAVTFVLLVGDLYVTTYIFFFQLPETHILIIVNLFRNVLMYAFELFILAKYTTDLCEEANSTKRLLVRIKIDIDKEDERNAIIVGALKLGQNTLEITACKFFNIDNALLFSICGAASSYLFIMVQLDMGNRNNTEPTDTTSMTTITDYTPTTIDIN</sequence>
<keyword evidence="6 8" id="KW-0675">Receptor</keyword>
<proteinExistence type="inferred from homology"/>
<keyword evidence="7 8" id="KW-0807">Transducer</keyword>
<accession>A0AA38I170</accession>
<dbReference type="AlphaFoldDB" id="A0AA38I170"/>
<dbReference type="InterPro" id="IPR013604">
    <property type="entry name" value="7TM_chemorcpt"/>
</dbReference>
<dbReference type="GO" id="GO:0007635">
    <property type="term" value="P:chemosensory behavior"/>
    <property type="evidence" value="ECO:0007669"/>
    <property type="project" value="TreeGrafter"/>
</dbReference>
<feature type="transmembrane region" description="Helical" evidence="8">
    <location>
        <begin position="179"/>
        <end position="198"/>
    </location>
</feature>
<keyword evidence="5 8" id="KW-0472">Membrane</keyword>
<dbReference type="GO" id="GO:0005886">
    <property type="term" value="C:plasma membrane"/>
    <property type="evidence" value="ECO:0007669"/>
    <property type="project" value="UniProtKB-SubCell"/>
</dbReference>
<dbReference type="GO" id="GO:0043025">
    <property type="term" value="C:neuronal cell body"/>
    <property type="evidence" value="ECO:0007669"/>
    <property type="project" value="TreeGrafter"/>
</dbReference>
<evidence type="ECO:0000256" key="7">
    <source>
        <dbReference type="ARBA" id="ARBA00023224"/>
    </source>
</evidence>
<keyword evidence="10" id="KW-1185">Reference proteome</keyword>
<feature type="transmembrane region" description="Helical" evidence="8">
    <location>
        <begin position="39"/>
        <end position="57"/>
    </location>
</feature>
<evidence type="ECO:0000256" key="6">
    <source>
        <dbReference type="ARBA" id="ARBA00023170"/>
    </source>
</evidence>
<dbReference type="GO" id="GO:0030424">
    <property type="term" value="C:axon"/>
    <property type="evidence" value="ECO:0007669"/>
    <property type="project" value="TreeGrafter"/>
</dbReference>
<comment type="subcellular location">
    <subcellularLocation>
        <location evidence="1 8">Cell membrane</location>
        <topology evidence="1 8">Multi-pass membrane protein</topology>
    </subcellularLocation>
</comment>
<feature type="transmembrane region" description="Helical" evidence="8">
    <location>
        <begin position="367"/>
        <end position="386"/>
    </location>
</feature>
<dbReference type="PANTHER" id="PTHR21143:SF104">
    <property type="entry name" value="GUSTATORY RECEPTOR 8A-RELATED"/>
    <property type="match status" value="1"/>
</dbReference>
<dbReference type="GO" id="GO:0050909">
    <property type="term" value="P:sensory perception of taste"/>
    <property type="evidence" value="ECO:0007669"/>
    <property type="project" value="InterPro"/>
</dbReference>
<dbReference type="Proteomes" id="UP001168821">
    <property type="component" value="Unassembled WGS sequence"/>
</dbReference>
<dbReference type="EMBL" id="JALNTZ010000006">
    <property type="protein sequence ID" value="KAJ3647296.1"/>
    <property type="molecule type" value="Genomic_DNA"/>
</dbReference>
<evidence type="ECO:0000313" key="9">
    <source>
        <dbReference type="EMBL" id="KAJ3647296.1"/>
    </source>
</evidence>
<keyword evidence="3 8" id="KW-0812">Transmembrane</keyword>
<dbReference type="GO" id="GO:0008049">
    <property type="term" value="P:male courtship behavior"/>
    <property type="evidence" value="ECO:0007669"/>
    <property type="project" value="TreeGrafter"/>
</dbReference>
<keyword evidence="2 8" id="KW-1003">Cell membrane</keyword>
<protein>
    <recommendedName>
        <fullName evidence="8">Gustatory receptor</fullName>
    </recommendedName>
</protein>
<feature type="transmembrane region" description="Helical" evidence="8">
    <location>
        <begin position="257"/>
        <end position="280"/>
    </location>
</feature>
<reference evidence="9" key="1">
    <citation type="journal article" date="2023" name="G3 (Bethesda)">
        <title>Whole genome assemblies of Zophobas morio and Tenebrio molitor.</title>
        <authorList>
            <person name="Kaur S."/>
            <person name="Stinson S.A."/>
            <person name="diCenzo G.C."/>
        </authorList>
    </citation>
    <scope>NUCLEOTIDE SEQUENCE</scope>
    <source>
        <strain evidence="9">QUZm001</strain>
    </source>
</reference>
<gene>
    <name evidence="9" type="ORF">Zmor_019181</name>
</gene>
<feature type="transmembrane region" description="Helical" evidence="8">
    <location>
        <begin position="77"/>
        <end position="99"/>
    </location>
</feature>
<comment type="function">
    <text evidence="8">Gustatory receptor which mediates acceptance or avoidance behavior, depending on its substrates.</text>
</comment>
<evidence type="ECO:0000256" key="3">
    <source>
        <dbReference type="ARBA" id="ARBA00022692"/>
    </source>
</evidence>
<evidence type="ECO:0000256" key="1">
    <source>
        <dbReference type="ARBA" id="ARBA00004651"/>
    </source>
</evidence>
<evidence type="ECO:0000313" key="10">
    <source>
        <dbReference type="Proteomes" id="UP001168821"/>
    </source>
</evidence>
<comment type="caution">
    <text evidence="9">The sequence shown here is derived from an EMBL/GenBank/DDBJ whole genome shotgun (WGS) entry which is preliminary data.</text>
</comment>
<dbReference type="PANTHER" id="PTHR21143">
    <property type="entry name" value="INVERTEBRATE GUSTATORY RECEPTOR"/>
    <property type="match status" value="1"/>
</dbReference>
<feature type="transmembrane region" description="Helical" evidence="8">
    <location>
        <begin position="286"/>
        <end position="308"/>
    </location>
</feature>
<organism evidence="9 10">
    <name type="scientific">Zophobas morio</name>
    <dbReference type="NCBI Taxonomy" id="2755281"/>
    <lineage>
        <taxon>Eukaryota</taxon>
        <taxon>Metazoa</taxon>
        <taxon>Ecdysozoa</taxon>
        <taxon>Arthropoda</taxon>
        <taxon>Hexapoda</taxon>
        <taxon>Insecta</taxon>
        <taxon>Pterygota</taxon>
        <taxon>Neoptera</taxon>
        <taxon>Endopterygota</taxon>
        <taxon>Coleoptera</taxon>
        <taxon>Polyphaga</taxon>
        <taxon>Cucujiformia</taxon>
        <taxon>Tenebrionidae</taxon>
        <taxon>Zophobas</taxon>
    </lineage>
</organism>
<evidence type="ECO:0000256" key="2">
    <source>
        <dbReference type="ARBA" id="ARBA00022475"/>
    </source>
</evidence>
<dbReference type="GO" id="GO:0007165">
    <property type="term" value="P:signal transduction"/>
    <property type="evidence" value="ECO:0007669"/>
    <property type="project" value="UniProtKB-KW"/>
</dbReference>
<evidence type="ECO:0000256" key="4">
    <source>
        <dbReference type="ARBA" id="ARBA00022989"/>
    </source>
</evidence>
<comment type="similarity">
    <text evidence="8">Belongs to the insect chemoreceptor superfamily. Gustatory receptor (GR) family.</text>
</comment>
<evidence type="ECO:0000256" key="5">
    <source>
        <dbReference type="ARBA" id="ARBA00023136"/>
    </source>
</evidence>
<keyword evidence="4 8" id="KW-1133">Transmembrane helix</keyword>
<feature type="transmembrane region" description="Helical" evidence="8">
    <location>
        <begin position="6"/>
        <end position="27"/>
    </location>
</feature>